<comment type="pathway">
    <text evidence="2">Secondary metabolite biosynthesis.</text>
</comment>
<keyword evidence="11" id="KW-0732">Signal</keyword>
<dbReference type="Gene3D" id="1.10.630.10">
    <property type="entry name" value="Cytochrome P450"/>
    <property type="match status" value="1"/>
</dbReference>
<evidence type="ECO:0000256" key="10">
    <source>
        <dbReference type="RuleBase" id="RU000461"/>
    </source>
</evidence>
<dbReference type="CDD" id="cd11065">
    <property type="entry name" value="CYP64-like"/>
    <property type="match status" value="1"/>
</dbReference>
<evidence type="ECO:0000256" key="6">
    <source>
        <dbReference type="ARBA" id="ARBA00023002"/>
    </source>
</evidence>
<feature type="binding site" description="axial binding residue" evidence="9">
    <location>
        <position position="436"/>
    </location>
    <ligand>
        <name>heme</name>
        <dbReference type="ChEBI" id="CHEBI:30413"/>
    </ligand>
    <ligandPart>
        <name>Fe</name>
        <dbReference type="ChEBI" id="CHEBI:18248"/>
    </ligandPart>
</feature>
<evidence type="ECO:0000256" key="11">
    <source>
        <dbReference type="SAM" id="SignalP"/>
    </source>
</evidence>
<evidence type="ECO:0000313" key="12">
    <source>
        <dbReference type="EMBL" id="KAJ7367003.1"/>
    </source>
</evidence>
<dbReference type="PROSITE" id="PS00086">
    <property type="entry name" value="CYTOCHROME_P450"/>
    <property type="match status" value="1"/>
</dbReference>
<sequence length="509" mass="57520">MGYLPTSAIALLILLAVAGLLKRWKATSQLPYPPGPKPRFILGNFYDIPSELPWITYTEWGKQYGDVVHAQVFGNHILIVNSAKVATDLLEKRARIYSERPTLPMIPLMGWDFNLTTMPHAEKWRQYRRLFHQHFRQDAIAMYHPVQLRKIHDLLRALLSTPADFVAHTKTLAAAIIVATVYGYDIEPKGDRFVYLAEEGIKRLCEVMLPGSFAVNDLPFLRYFPGWFPGCDFHRYARETSLLLDEMKNVPFDFVRQNMRDGIGRLSVLSKLLDHNDIHGSKEREKMIKDVTAVAYAAAADTTTATLVVFFMAMALNPDVVRKAQNEIDTVVGFGCLPGFEHRSAMPYCEAVVREVFRWRPIVPLAVPHATTEDDVYEGFFIPKGTTVLPNIWAMVHDESMYPNPDKFDPERFLNADGQLNSDDHILGFGFGRRICVGRHAADATVWGTIVSVLSTFNIAKAKDETGKEIEIEIGFTDGLVSHPKPFKCAITPRSSDVAKQLMENMTDM</sequence>
<dbReference type="Proteomes" id="UP001218218">
    <property type="component" value="Unassembled WGS sequence"/>
</dbReference>
<keyword evidence="4 9" id="KW-0349">Heme</keyword>
<dbReference type="EMBL" id="JARIHO010000002">
    <property type="protein sequence ID" value="KAJ7367003.1"/>
    <property type="molecule type" value="Genomic_DNA"/>
</dbReference>
<proteinExistence type="inferred from homology"/>
<dbReference type="PRINTS" id="PR00385">
    <property type="entry name" value="P450"/>
</dbReference>
<dbReference type="PANTHER" id="PTHR46300">
    <property type="entry name" value="P450, PUTATIVE (EUROFUNG)-RELATED-RELATED"/>
    <property type="match status" value="1"/>
</dbReference>
<reference evidence="12" key="1">
    <citation type="submission" date="2023-03" db="EMBL/GenBank/DDBJ databases">
        <title>Massive genome expansion in bonnet fungi (Mycena s.s.) driven by repeated elements and novel gene families across ecological guilds.</title>
        <authorList>
            <consortium name="Lawrence Berkeley National Laboratory"/>
            <person name="Harder C.B."/>
            <person name="Miyauchi S."/>
            <person name="Viragh M."/>
            <person name="Kuo A."/>
            <person name="Thoen E."/>
            <person name="Andreopoulos B."/>
            <person name="Lu D."/>
            <person name="Skrede I."/>
            <person name="Drula E."/>
            <person name="Henrissat B."/>
            <person name="Morin E."/>
            <person name="Kohler A."/>
            <person name="Barry K."/>
            <person name="LaButti K."/>
            <person name="Morin E."/>
            <person name="Salamov A."/>
            <person name="Lipzen A."/>
            <person name="Mereny Z."/>
            <person name="Hegedus B."/>
            <person name="Baldrian P."/>
            <person name="Stursova M."/>
            <person name="Weitz H."/>
            <person name="Taylor A."/>
            <person name="Grigoriev I.V."/>
            <person name="Nagy L.G."/>
            <person name="Martin F."/>
            <person name="Kauserud H."/>
        </authorList>
    </citation>
    <scope>NUCLEOTIDE SEQUENCE</scope>
    <source>
        <strain evidence="12">CBHHK002</strain>
    </source>
</reference>
<evidence type="ECO:0000256" key="7">
    <source>
        <dbReference type="ARBA" id="ARBA00023004"/>
    </source>
</evidence>
<dbReference type="InterPro" id="IPR001128">
    <property type="entry name" value="Cyt_P450"/>
</dbReference>
<dbReference type="PANTHER" id="PTHR46300:SF7">
    <property type="entry name" value="P450, PUTATIVE (EUROFUNG)-RELATED"/>
    <property type="match status" value="1"/>
</dbReference>
<evidence type="ECO:0000313" key="13">
    <source>
        <dbReference type="Proteomes" id="UP001218218"/>
    </source>
</evidence>
<comment type="similarity">
    <text evidence="3 10">Belongs to the cytochrome P450 family.</text>
</comment>
<gene>
    <name evidence="12" type="ORF">DFH08DRAFT_729400</name>
</gene>
<keyword evidence="13" id="KW-1185">Reference proteome</keyword>
<comment type="cofactor">
    <cofactor evidence="1 9">
        <name>heme</name>
        <dbReference type="ChEBI" id="CHEBI:30413"/>
    </cofactor>
</comment>
<dbReference type="InterPro" id="IPR036396">
    <property type="entry name" value="Cyt_P450_sf"/>
</dbReference>
<protein>
    <submittedName>
        <fullName evidence="12">Cytochrome P450</fullName>
    </submittedName>
</protein>
<dbReference type="GO" id="GO:0004497">
    <property type="term" value="F:monooxygenase activity"/>
    <property type="evidence" value="ECO:0007669"/>
    <property type="project" value="UniProtKB-KW"/>
</dbReference>
<name>A0AAD7AS97_9AGAR</name>
<comment type="caution">
    <text evidence="12">The sequence shown here is derived from an EMBL/GenBank/DDBJ whole genome shotgun (WGS) entry which is preliminary data.</text>
</comment>
<dbReference type="Pfam" id="PF00067">
    <property type="entry name" value="p450"/>
    <property type="match status" value="1"/>
</dbReference>
<keyword evidence="6 10" id="KW-0560">Oxidoreductase</keyword>
<evidence type="ECO:0000256" key="9">
    <source>
        <dbReference type="PIRSR" id="PIRSR602401-1"/>
    </source>
</evidence>
<dbReference type="PRINTS" id="PR00463">
    <property type="entry name" value="EP450I"/>
</dbReference>
<evidence type="ECO:0000256" key="1">
    <source>
        <dbReference type="ARBA" id="ARBA00001971"/>
    </source>
</evidence>
<dbReference type="InterPro" id="IPR017972">
    <property type="entry name" value="Cyt_P450_CS"/>
</dbReference>
<dbReference type="GO" id="GO:0005506">
    <property type="term" value="F:iron ion binding"/>
    <property type="evidence" value="ECO:0007669"/>
    <property type="project" value="InterPro"/>
</dbReference>
<dbReference type="GO" id="GO:0020037">
    <property type="term" value="F:heme binding"/>
    <property type="evidence" value="ECO:0007669"/>
    <property type="project" value="InterPro"/>
</dbReference>
<evidence type="ECO:0000256" key="8">
    <source>
        <dbReference type="ARBA" id="ARBA00023033"/>
    </source>
</evidence>
<keyword evidence="5 9" id="KW-0479">Metal-binding</keyword>
<dbReference type="GO" id="GO:0016705">
    <property type="term" value="F:oxidoreductase activity, acting on paired donors, with incorporation or reduction of molecular oxygen"/>
    <property type="evidence" value="ECO:0007669"/>
    <property type="project" value="InterPro"/>
</dbReference>
<feature type="chain" id="PRO_5042050113" evidence="11">
    <location>
        <begin position="27"/>
        <end position="509"/>
    </location>
</feature>
<feature type="signal peptide" evidence="11">
    <location>
        <begin position="1"/>
        <end position="26"/>
    </location>
</feature>
<dbReference type="AlphaFoldDB" id="A0AAD7AS97"/>
<keyword evidence="7 9" id="KW-0408">Iron</keyword>
<evidence type="ECO:0000256" key="2">
    <source>
        <dbReference type="ARBA" id="ARBA00005179"/>
    </source>
</evidence>
<organism evidence="12 13">
    <name type="scientific">Mycena albidolilacea</name>
    <dbReference type="NCBI Taxonomy" id="1033008"/>
    <lineage>
        <taxon>Eukaryota</taxon>
        <taxon>Fungi</taxon>
        <taxon>Dikarya</taxon>
        <taxon>Basidiomycota</taxon>
        <taxon>Agaricomycotina</taxon>
        <taxon>Agaricomycetes</taxon>
        <taxon>Agaricomycetidae</taxon>
        <taxon>Agaricales</taxon>
        <taxon>Marasmiineae</taxon>
        <taxon>Mycenaceae</taxon>
        <taxon>Mycena</taxon>
    </lineage>
</organism>
<dbReference type="InterPro" id="IPR050364">
    <property type="entry name" value="Cytochrome_P450_fung"/>
</dbReference>
<evidence type="ECO:0000256" key="5">
    <source>
        <dbReference type="ARBA" id="ARBA00022723"/>
    </source>
</evidence>
<evidence type="ECO:0000256" key="3">
    <source>
        <dbReference type="ARBA" id="ARBA00010617"/>
    </source>
</evidence>
<keyword evidence="8 10" id="KW-0503">Monooxygenase</keyword>
<dbReference type="SUPFAM" id="SSF48264">
    <property type="entry name" value="Cytochrome P450"/>
    <property type="match status" value="1"/>
</dbReference>
<accession>A0AAD7AS97</accession>
<dbReference type="InterPro" id="IPR002401">
    <property type="entry name" value="Cyt_P450_E_grp-I"/>
</dbReference>
<evidence type="ECO:0000256" key="4">
    <source>
        <dbReference type="ARBA" id="ARBA00022617"/>
    </source>
</evidence>